<evidence type="ECO:0008006" key="3">
    <source>
        <dbReference type="Google" id="ProtNLM"/>
    </source>
</evidence>
<keyword evidence="2" id="KW-1185">Reference proteome</keyword>
<dbReference type="OrthoDB" id="8373146at2"/>
<dbReference type="EMBL" id="PZJX01000006">
    <property type="protein sequence ID" value="PTE11760.1"/>
    <property type="molecule type" value="Genomic_DNA"/>
</dbReference>
<evidence type="ECO:0000313" key="2">
    <source>
        <dbReference type="Proteomes" id="UP000240259"/>
    </source>
</evidence>
<comment type="caution">
    <text evidence="1">The sequence shown here is derived from an EMBL/GenBank/DDBJ whole genome shotgun (WGS) entry which is preliminary data.</text>
</comment>
<dbReference type="InterPro" id="IPR009003">
    <property type="entry name" value="Peptidase_S1_PA"/>
</dbReference>
<evidence type="ECO:0000313" key="1">
    <source>
        <dbReference type="EMBL" id="PTE11760.1"/>
    </source>
</evidence>
<name>A0A2T4J1I3_9HYPH</name>
<dbReference type="PANTHER" id="PTHR43019:SF23">
    <property type="entry name" value="PROTEASE DO-LIKE 5, CHLOROPLASTIC"/>
    <property type="match status" value="1"/>
</dbReference>
<reference evidence="1 2" key="1">
    <citation type="submission" date="2018-03" db="EMBL/GenBank/DDBJ databases">
        <title>Genome sequence of the symbiotic type strain Mesorhizobium helmanticense CSLC115NT isolated from Lotus corniculatus nodules.</title>
        <authorList>
            <person name="Sannazzaro A.I."/>
            <person name="Torres Tejerizo G.A."/>
            <person name="Dip D."/>
            <person name="Caballero M."/>
            <person name="Pistorio M."/>
            <person name="Estrella M.J."/>
        </authorList>
    </citation>
    <scope>NUCLEOTIDE SEQUENCE [LARGE SCALE GENOMIC DNA]</scope>
    <source>
        <strain evidence="1 2">CSLC115N</strain>
    </source>
</reference>
<accession>A0A2T4J1I3</accession>
<dbReference type="Pfam" id="PF13365">
    <property type="entry name" value="Trypsin_2"/>
    <property type="match status" value="1"/>
</dbReference>
<dbReference type="PANTHER" id="PTHR43019">
    <property type="entry name" value="SERINE ENDOPROTEASE DEGS"/>
    <property type="match status" value="1"/>
</dbReference>
<proteinExistence type="predicted"/>
<dbReference type="SUPFAM" id="SSF50494">
    <property type="entry name" value="Trypsin-like serine proteases"/>
    <property type="match status" value="1"/>
</dbReference>
<dbReference type="AlphaFoldDB" id="A0A2T4J1I3"/>
<gene>
    <name evidence="1" type="ORF">C9427_03460</name>
</gene>
<dbReference type="Proteomes" id="UP000240259">
    <property type="component" value="Unassembled WGS sequence"/>
</dbReference>
<organism evidence="1 2">
    <name type="scientific">Mesorhizobium helmanticense</name>
    <dbReference type="NCBI Taxonomy" id="1776423"/>
    <lineage>
        <taxon>Bacteria</taxon>
        <taxon>Pseudomonadati</taxon>
        <taxon>Pseudomonadota</taxon>
        <taxon>Alphaproteobacteria</taxon>
        <taxon>Hyphomicrobiales</taxon>
        <taxon>Phyllobacteriaceae</taxon>
        <taxon>Mesorhizobium</taxon>
    </lineage>
</organism>
<protein>
    <recommendedName>
        <fullName evidence="3">Serine protease</fullName>
    </recommendedName>
</protein>
<dbReference type="Gene3D" id="2.40.10.120">
    <property type="match status" value="1"/>
</dbReference>
<dbReference type="RefSeq" id="WP_107647810.1">
    <property type="nucleotide sequence ID" value="NZ_PZJX01000006.1"/>
</dbReference>
<sequence length="309" mass="32676">MRLTLGRAQVFAGLLLAGLALIAVPHSARGDVHGDMALSLVHLRIEAMDKLGIQKESKATGFLVTADGQVLTVYHLISGLGEVLGDTVKITARVGRRGENSTDFTESAAVVTALPELDLLLLKISQGLDAYTPVRLGSSRTLALDAPLLTSGFPENLERWQDDGALRSKQGPGGTLWGTDMEFLGGQSGSPIYLNTGEVVGVVKGQLRGASNKSFFVPIDLADPLLIPLRLEAIWQRLAAVPKGQCRVCVSATPTLCAGNTQACSDWSTAGALTGADPNSAGWSEPIQIIKDTSAGFADCKIRWKVECQ</sequence>